<evidence type="ECO:0000313" key="3">
    <source>
        <dbReference type="EMBL" id="AYV78530.1"/>
    </source>
</evidence>
<proteinExistence type="predicted"/>
<evidence type="ECO:0000259" key="2">
    <source>
        <dbReference type="PROSITE" id="PS51462"/>
    </source>
</evidence>
<sequence>MFWQSVIIAITLALGITCYKAVIVWNSVTNPKHKKEWLHLYWFFYGSYGKTGIKLPRAFLPMFRRFERKKFGLIFEASRVVVINNSKDGPLVLLCQFAEKRRKNGIEYDLGAAGMVPIESTPIKTAGDELGEELGIKNVAIKYCGTVMPFQGYSCIIHMYVVNMSLDTVFTDRDDTYSDVQWIPISEWSKYEKKMRPDVVLTMRDLDRICK</sequence>
<reference evidence="3" key="1">
    <citation type="submission" date="2018-10" db="EMBL/GenBank/DDBJ databases">
        <title>Hidden diversity of soil giant viruses.</title>
        <authorList>
            <person name="Schulz F."/>
            <person name="Alteio L."/>
            <person name="Goudeau D."/>
            <person name="Ryan E.M."/>
            <person name="Malmstrom R.R."/>
            <person name="Blanchard J."/>
            <person name="Woyke T."/>
        </authorList>
    </citation>
    <scope>NUCLEOTIDE SEQUENCE</scope>
    <source>
        <strain evidence="3">EDV1</strain>
    </source>
</reference>
<organism evidence="3">
    <name type="scientific">Edafosvirus sp</name>
    <dbReference type="NCBI Taxonomy" id="2487765"/>
    <lineage>
        <taxon>Viruses</taxon>
        <taxon>Varidnaviria</taxon>
        <taxon>Bamfordvirae</taxon>
        <taxon>Nucleocytoviricota</taxon>
        <taxon>Megaviricetes</taxon>
        <taxon>Imitervirales</taxon>
        <taxon>Mimiviridae</taxon>
        <taxon>Klosneuvirinae</taxon>
    </lineage>
</organism>
<dbReference type="InterPro" id="IPR000086">
    <property type="entry name" value="NUDIX_hydrolase_dom"/>
</dbReference>
<dbReference type="SUPFAM" id="SSF55811">
    <property type="entry name" value="Nudix"/>
    <property type="match status" value="1"/>
</dbReference>
<keyword evidence="1" id="KW-0812">Transmembrane</keyword>
<dbReference type="InterPro" id="IPR015797">
    <property type="entry name" value="NUDIX_hydrolase-like_dom_sf"/>
</dbReference>
<feature type="transmembrane region" description="Helical" evidence="1">
    <location>
        <begin position="6"/>
        <end position="25"/>
    </location>
</feature>
<evidence type="ECO:0000256" key="1">
    <source>
        <dbReference type="SAM" id="Phobius"/>
    </source>
</evidence>
<dbReference type="EMBL" id="MK072082">
    <property type="protein sequence ID" value="AYV78530.1"/>
    <property type="molecule type" value="Genomic_DNA"/>
</dbReference>
<dbReference type="PROSITE" id="PS51462">
    <property type="entry name" value="NUDIX"/>
    <property type="match status" value="1"/>
</dbReference>
<name>A0A3G4ZUF2_9VIRU</name>
<accession>A0A3G4ZUF2</accession>
<protein>
    <recommendedName>
        <fullName evidence="2">Nudix hydrolase domain-containing protein</fullName>
    </recommendedName>
</protein>
<feature type="domain" description="Nudix hydrolase" evidence="2">
    <location>
        <begin position="73"/>
        <end position="205"/>
    </location>
</feature>
<keyword evidence="1" id="KW-1133">Transmembrane helix</keyword>
<keyword evidence="1" id="KW-0472">Membrane</keyword>
<dbReference type="CDD" id="cd02883">
    <property type="entry name" value="NUDIX_Hydrolase"/>
    <property type="match status" value="1"/>
</dbReference>
<gene>
    <name evidence="3" type="ORF">Edafosvirus17_6</name>
</gene>
<dbReference type="Gene3D" id="3.90.79.10">
    <property type="entry name" value="Nucleoside Triphosphate Pyrophosphohydrolase"/>
    <property type="match status" value="1"/>
</dbReference>